<dbReference type="Proteomes" id="UP001166093">
    <property type="component" value="Unassembled WGS sequence"/>
</dbReference>
<sequence>METKRHQHFLETINNERRWGQVPQSMENSCSLDGNQTEDSALMDSLNVTTTGFKEKGGKKSEEALAFQHSNQKFVFPALNNNTNIKLETDSKELSKTVAESMGLYMDSVRDIDYSFSQQNQQGHSSPLKGYPNSGQLVYKSEENLSASATSSKINTLGSLISSPYSAISNLSNSNSMECSASSPASTSNMAASVYSPQNTKASISSPVSNNLVSSTTSPLVDPSTTVSSPIDYSSGVSNLGNVHARNSAACSPTNTSNMGSPLSSPLNTMRSPISSPQSMCSVKSPASSSANMRSSVPSPIGKNINNNNMRSSISSPSAVANMSVVSPPYSSTGFPISSPVGGLGLVQNDINSPGDRDQDMKRFEFPKVEKTDGEIYSCGLDVMGKFIKNEPGTGFGNMCLLSDNRPNLPSPHFVTHIKNESDKGSSCLNAHYNGQQQPLIPFPVSETTYLSLRDNVDEYSLSGILGPPVASLNDNYEHEAFSNNVLPKRIKQEPADGCYYQENNNMPTSAIVGVNSSGHSYHYQIGAQGAMSFSQPDARDQSNPPLNRISMGTAVMEAWKSHPGLSQGSLPSRGDGYLLQRCFPENMR</sequence>
<evidence type="ECO:0000313" key="3">
    <source>
        <dbReference type="Proteomes" id="UP001166093"/>
    </source>
</evidence>
<organism evidence="2 3">
    <name type="scientific">Polyodon spathula</name>
    <name type="common">North American paddlefish</name>
    <name type="synonym">Squalus spathula</name>
    <dbReference type="NCBI Taxonomy" id="7913"/>
    <lineage>
        <taxon>Eukaryota</taxon>
        <taxon>Metazoa</taxon>
        <taxon>Chordata</taxon>
        <taxon>Craniata</taxon>
        <taxon>Vertebrata</taxon>
        <taxon>Euteleostomi</taxon>
        <taxon>Actinopterygii</taxon>
        <taxon>Chondrostei</taxon>
        <taxon>Acipenseriformes</taxon>
        <taxon>Polyodontidae</taxon>
        <taxon>Polyodon</taxon>
    </lineage>
</organism>
<evidence type="ECO:0000313" key="2">
    <source>
        <dbReference type="EMBL" id="MBN3283049.1"/>
    </source>
</evidence>
<feature type="region of interest" description="Disordered" evidence="1">
    <location>
        <begin position="248"/>
        <end position="308"/>
    </location>
</feature>
<comment type="caution">
    <text evidence="2">The sequence shown here is derived from an EMBL/GenBank/DDBJ whole genome shotgun (WGS) entry which is preliminary data.</text>
</comment>
<proteinExistence type="predicted"/>
<reference evidence="2" key="1">
    <citation type="journal article" date="2021" name="Cell">
        <title>Tracing the genetic footprints of vertebrate landing in non-teleost ray-finned fishes.</title>
        <authorList>
            <person name="Bi X."/>
            <person name="Wang K."/>
            <person name="Yang L."/>
            <person name="Pan H."/>
            <person name="Jiang H."/>
            <person name="Wei Q."/>
            <person name="Fang M."/>
            <person name="Yu H."/>
            <person name="Zhu C."/>
            <person name="Cai Y."/>
            <person name="He Y."/>
            <person name="Gan X."/>
            <person name="Zeng H."/>
            <person name="Yu D."/>
            <person name="Zhu Y."/>
            <person name="Jiang H."/>
            <person name="Qiu Q."/>
            <person name="Yang H."/>
            <person name="Zhang Y.E."/>
            <person name="Wang W."/>
            <person name="Zhu M."/>
            <person name="He S."/>
            <person name="Zhang G."/>
        </authorList>
    </citation>
    <scope>NUCLEOTIDE SEQUENCE</scope>
    <source>
        <strain evidence="2">Pddl_001</strain>
    </source>
</reference>
<gene>
    <name evidence="2" type="primary">Nr3c2_0</name>
    <name evidence="2" type="ORF">GTO93_0018778</name>
</gene>
<accession>A0ABS2Y9D4</accession>
<evidence type="ECO:0000256" key="1">
    <source>
        <dbReference type="SAM" id="MobiDB-lite"/>
    </source>
</evidence>
<feature type="non-terminal residue" evidence="2">
    <location>
        <position position="1"/>
    </location>
</feature>
<dbReference type="EMBL" id="JAAWVQ010123075">
    <property type="protein sequence ID" value="MBN3283049.1"/>
    <property type="molecule type" value="Genomic_DNA"/>
</dbReference>
<feature type="non-terminal residue" evidence="2">
    <location>
        <position position="589"/>
    </location>
</feature>
<feature type="compositionally biased region" description="Polar residues" evidence="1">
    <location>
        <begin position="249"/>
        <end position="282"/>
    </location>
</feature>
<protein>
    <submittedName>
        <fullName evidence="2">MCR protein</fullName>
    </submittedName>
</protein>
<feature type="compositionally biased region" description="Low complexity" evidence="1">
    <location>
        <begin position="285"/>
        <end position="308"/>
    </location>
</feature>
<keyword evidence="3" id="KW-1185">Reference proteome</keyword>
<name>A0ABS2Y9D4_POLSP</name>